<evidence type="ECO:0000313" key="3">
    <source>
        <dbReference type="Proteomes" id="UP000196649"/>
    </source>
</evidence>
<dbReference type="AlphaFoldDB" id="A0A210PBC4"/>
<evidence type="ECO:0000313" key="2">
    <source>
        <dbReference type="EMBL" id="OWF33798.1"/>
    </source>
</evidence>
<dbReference type="SUPFAM" id="SSF51126">
    <property type="entry name" value="Pectin lyase-like"/>
    <property type="match status" value="1"/>
</dbReference>
<evidence type="ECO:0000259" key="1">
    <source>
        <dbReference type="Pfam" id="PF12708"/>
    </source>
</evidence>
<comment type="caution">
    <text evidence="2">The sequence shown here is derived from an EMBL/GenBank/DDBJ whole genome shotgun (WGS) entry which is preliminary data.</text>
</comment>
<name>A0A210PBC4_9LACO</name>
<feature type="domain" description="Rhamnogalacturonase A/B/Epimerase-like pectate lyase" evidence="1">
    <location>
        <begin position="6"/>
        <end position="219"/>
    </location>
</feature>
<dbReference type="InterPro" id="IPR011050">
    <property type="entry name" value="Pectin_lyase_fold/virulence"/>
</dbReference>
<reference evidence="2 3" key="1">
    <citation type="submission" date="2017-03" db="EMBL/GenBank/DDBJ databases">
        <title>Genome sequence of Lactobacillus kimchii KACC 12383.</title>
        <authorList>
            <person name="Chun J."/>
        </authorList>
    </citation>
    <scope>NUCLEOTIDE SEQUENCE [LARGE SCALE GENOMIC DNA]</scope>
    <source>
        <strain evidence="2 3">KACC 12383</strain>
    </source>
</reference>
<gene>
    <name evidence="2" type="ORF">LKACC12383_00402</name>
</gene>
<dbReference type="RefSeq" id="WP_082397492.1">
    <property type="nucleotide sequence ID" value="NZ_LNUB01000010.1"/>
</dbReference>
<dbReference type="Pfam" id="PF12708">
    <property type="entry name" value="Pect-lyase_RHGA_epim"/>
    <property type="match status" value="1"/>
</dbReference>
<organism evidence="2 3">
    <name type="scientific">Companilactobacillus kimchii</name>
    <dbReference type="NCBI Taxonomy" id="2801452"/>
    <lineage>
        <taxon>Bacteria</taxon>
        <taxon>Bacillati</taxon>
        <taxon>Bacillota</taxon>
        <taxon>Bacilli</taxon>
        <taxon>Lactobacillales</taxon>
        <taxon>Lactobacillaceae</taxon>
        <taxon>Companilactobacillus</taxon>
    </lineage>
</organism>
<dbReference type="EMBL" id="MXAL01000002">
    <property type="protein sequence ID" value="OWF33798.1"/>
    <property type="molecule type" value="Genomic_DNA"/>
</dbReference>
<dbReference type="InterPro" id="IPR024535">
    <property type="entry name" value="RHGA/B-epi-like_pectate_lyase"/>
</dbReference>
<proteinExistence type="predicted"/>
<dbReference type="InterPro" id="IPR012334">
    <property type="entry name" value="Pectin_lyas_fold"/>
</dbReference>
<accession>A0A210PBC4</accession>
<protein>
    <submittedName>
        <fullName evidence="2">Poly(Beta-D-mannuronate) C5 epimerase</fullName>
    </submittedName>
</protein>
<dbReference type="Gene3D" id="2.160.20.10">
    <property type="entry name" value="Single-stranded right-handed beta-helix, Pectin lyase-like"/>
    <property type="match status" value="1"/>
</dbReference>
<dbReference type="Proteomes" id="UP000196649">
    <property type="component" value="Unassembled WGS sequence"/>
</dbReference>
<sequence length="354" mass="37505">MMFGYNVKDDYSAKGDGTTDDTASIQNAINAAHTDGGGTVFFPVGTYLITAVLTIYSNTTLQGAAQGATSIVQNGIPAHIYGKDVSFVTIKDITFKGPGMNAPWGGGITFDRENSGNTEGIDFENVTLDGIVGNAITINCPITSSFTNVKVVGVVGDGFSFTNSGTSVVMNNCYAITCTQAGYNFAQLNYSTINSCAVEVCGIGFYLNNNCNNIALIGCGAEDQIHRNDDYPGIDYKINGGVGNSMVSCYSRNNYEHGIGISLNGGNPTIIGYRQIGECPTSIVGDENLHVELINSSCNSKMSLKPGTVGQSGTTANRPSANLYVGYQYYDTNLNKTIWYDGSAWKDANGTNIE</sequence>